<keyword evidence="1" id="KW-0732">Signal</keyword>
<dbReference type="InterPro" id="IPR036761">
    <property type="entry name" value="TTHA0802/YceI-like_sf"/>
</dbReference>
<organism evidence="3 4">
    <name type="scientific">Silvibacterium bohemicum</name>
    <dbReference type="NCBI Taxonomy" id="1577686"/>
    <lineage>
        <taxon>Bacteria</taxon>
        <taxon>Pseudomonadati</taxon>
        <taxon>Acidobacteriota</taxon>
        <taxon>Terriglobia</taxon>
        <taxon>Terriglobales</taxon>
        <taxon>Acidobacteriaceae</taxon>
        <taxon>Silvibacterium</taxon>
    </lineage>
</organism>
<comment type="caution">
    <text evidence="3">The sequence shown here is derived from an EMBL/GenBank/DDBJ whole genome shotgun (WGS) entry which is preliminary data.</text>
</comment>
<evidence type="ECO:0000313" key="3">
    <source>
        <dbReference type="EMBL" id="MBB6145058.1"/>
    </source>
</evidence>
<dbReference type="Proteomes" id="UP000538666">
    <property type="component" value="Unassembled WGS sequence"/>
</dbReference>
<gene>
    <name evidence="3" type="ORF">HNQ77_003014</name>
</gene>
<evidence type="ECO:0000259" key="2">
    <source>
        <dbReference type="SMART" id="SM00867"/>
    </source>
</evidence>
<proteinExistence type="predicted"/>
<dbReference type="PANTHER" id="PTHR34406">
    <property type="entry name" value="PROTEIN YCEI"/>
    <property type="match status" value="1"/>
</dbReference>
<dbReference type="RefSeq" id="WP_050059412.1">
    <property type="nucleotide sequence ID" value="NZ_JACHEK010000005.1"/>
</dbReference>
<evidence type="ECO:0000313" key="4">
    <source>
        <dbReference type="Proteomes" id="UP000538666"/>
    </source>
</evidence>
<dbReference type="InterPro" id="IPR007372">
    <property type="entry name" value="Lipid/polyisoprenoid-bd_YceI"/>
</dbReference>
<dbReference type="AlphaFoldDB" id="A0A841K355"/>
<evidence type="ECO:0000256" key="1">
    <source>
        <dbReference type="SAM" id="SignalP"/>
    </source>
</evidence>
<dbReference type="SMART" id="SM00867">
    <property type="entry name" value="YceI"/>
    <property type="match status" value="1"/>
</dbReference>
<feature type="chain" id="PRO_5032609730" evidence="1">
    <location>
        <begin position="31"/>
        <end position="207"/>
    </location>
</feature>
<reference evidence="3 4" key="1">
    <citation type="submission" date="2020-08" db="EMBL/GenBank/DDBJ databases">
        <title>Genomic Encyclopedia of Type Strains, Phase IV (KMG-IV): sequencing the most valuable type-strain genomes for metagenomic binning, comparative biology and taxonomic classification.</title>
        <authorList>
            <person name="Goeker M."/>
        </authorList>
    </citation>
    <scope>NUCLEOTIDE SEQUENCE [LARGE SCALE GENOMIC DNA]</scope>
    <source>
        <strain evidence="3 4">DSM 103733</strain>
    </source>
</reference>
<accession>A0A841K355</accession>
<dbReference type="Pfam" id="PF04264">
    <property type="entry name" value="YceI"/>
    <property type="match status" value="1"/>
</dbReference>
<protein>
    <submittedName>
        <fullName evidence="3">Polyisoprenoid-binding protein YceI</fullName>
    </submittedName>
</protein>
<dbReference type="Gene3D" id="2.40.128.110">
    <property type="entry name" value="Lipid/polyisoprenoid-binding, YceI-like"/>
    <property type="match status" value="1"/>
</dbReference>
<name>A0A841K355_9BACT</name>
<feature type="signal peptide" evidence="1">
    <location>
        <begin position="1"/>
        <end position="30"/>
    </location>
</feature>
<feature type="domain" description="Lipid/polyisoprenoid-binding YceI-like" evidence="2">
    <location>
        <begin position="32"/>
        <end position="196"/>
    </location>
</feature>
<dbReference type="PANTHER" id="PTHR34406:SF1">
    <property type="entry name" value="PROTEIN YCEI"/>
    <property type="match status" value="1"/>
</dbReference>
<sequence length="207" mass="22372">MSKRLTRNMRFAGLLLVVSAMLTSFSHAQAPVYTITPMSSSIVFNVKSSVSITGKFDKWDSTLVFTSADISSGVLDIKIQAASVDSGSGMKNSKLKSKDFFDVQNNPLITFHSTKIVQTSPAVAGQPVHFEVDGDFTIRGVTKPEKLELIVSGYGTGTGEIKGTMAFDRKDYGINGSIPFIKIADRVEVIVNLEAKRMSGSAPKLNQ</sequence>
<dbReference type="SUPFAM" id="SSF101874">
    <property type="entry name" value="YceI-like"/>
    <property type="match status" value="1"/>
</dbReference>
<keyword evidence="4" id="KW-1185">Reference proteome</keyword>
<dbReference type="EMBL" id="JACHEK010000005">
    <property type="protein sequence ID" value="MBB6145058.1"/>
    <property type="molecule type" value="Genomic_DNA"/>
</dbReference>